<sequence>MKPHEKQAIEQLFARLAEARRLPLRWDAAAERLIAELVARQPDAPYLMAQTILVQARALGEAQDSLDAAHAGQARPRHANGTTKGPSGPTFIPRPAAAPAPDAPGASDGFLESAAGVALAVGGAIVVETGRS</sequence>
<dbReference type="Pfam" id="PF09849">
    <property type="entry name" value="DUF2076"/>
    <property type="match status" value="1"/>
</dbReference>
<dbReference type="InterPro" id="IPR018648">
    <property type="entry name" value="DUF2076"/>
</dbReference>
<dbReference type="AlphaFoldDB" id="A0A5S9NBE0"/>
<evidence type="ECO:0008006" key="4">
    <source>
        <dbReference type="Google" id="ProtNLM"/>
    </source>
</evidence>
<reference evidence="2 3" key="1">
    <citation type="submission" date="2019-12" db="EMBL/GenBank/DDBJ databases">
        <authorList>
            <person name="Reyes-Prieto M."/>
        </authorList>
    </citation>
    <scope>NUCLEOTIDE SEQUENCE [LARGE SCALE GENOMIC DNA]</scope>
    <source>
        <strain evidence="2">HF14-78462</strain>
    </source>
</reference>
<feature type="region of interest" description="Disordered" evidence="1">
    <location>
        <begin position="65"/>
        <end position="107"/>
    </location>
</feature>
<evidence type="ECO:0000313" key="2">
    <source>
        <dbReference type="EMBL" id="CAA0087514.1"/>
    </source>
</evidence>
<name>A0A5S9NBE0_9HYPH</name>
<keyword evidence="3" id="KW-1185">Reference proteome</keyword>
<dbReference type="EMBL" id="CACSAS010000001">
    <property type="protein sequence ID" value="CAA0087514.1"/>
    <property type="molecule type" value="Genomic_DNA"/>
</dbReference>
<dbReference type="Proteomes" id="UP000433050">
    <property type="component" value="Unassembled WGS sequence"/>
</dbReference>
<proteinExistence type="predicted"/>
<evidence type="ECO:0000256" key="1">
    <source>
        <dbReference type="SAM" id="MobiDB-lite"/>
    </source>
</evidence>
<organism evidence="2 3">
    <name type="scientific">Starkeya nomas</name>
    <dbReference type="NCBI Taxonomy" id="2666134"/>
    <lineage>
        <taxon>Bacteria</taxon>
        <taxon>Pseudomonadati</taxon>
        <taxon>Pseudomonadota</taxon>
        <taxon>Alphaproteobacteria</taxon>
        <taxon>Hyphomicrobiales</taxon>
        <taxon>Xanthobacteraceae</taxon>
        <taxon>Starkeya</taxon>
    </lineage>
</organism>
<protein>
    <recommendedName>
        <fullName evidence="4">DUF2076 domain-containing protein</fullName>
    </recommendedName>
</protein>
<evidence type="ECO:0000313" key="3">
    <source>
        <dbReference type="Proteomes" id="UP000433050"/>
    </source>
</evidence>
<gene>
    <name evidence="2" type="ORF">STARVERO_00494</name>
</gene>
<accession>A0A5S9NBE0</accession>
<dbReference type="RefSeq" id="WP_159597798.1">
    <property type="nucleotide sequence ID" value="NZ_CACSAS010000001.1"/>
</dbReference>